<keyword evidence="3" id="KW-1185">Reference proteome</keyword>
<dbReference type="Proteomes" id="UP000199072">
    <property type="component" value="Unassembled WGS sequence"/>
</dbReference>
<evidence type="ECO:0000313" key="2">
    <source>
        <dbReference type="EMBL" id="SDE67770.1"/>
    </source>
</evidence>
<name>A0A1G7EVR4_9SPHI</name>
<dbReference type="STRING" id="1391627.SAMN05216464_108181"/>
<feature type="region of interest" description="Disordered" evidence="1">
    <location>
        <begin position="106"/>
        <end position="138"/>
    </location>
</feature>
<reference evidence="2 3" key="1">
    <citation type="submission" date="2016-10" db="EMBL/GenBank/DDBJ databases">
        <authorList>
            <person name="de Groot N.N."/>
        </authorList>
    </citation>
    <scope>NUCLEOTIDE SEQUENCE [LARGE SCALE GENOMIC DNA]</scope>
    <source>
        <strain evidence="2 3">47C3B</strain>
    </source>
</reference>
<protein>
    <submittedName>
        <fullName evidence="2">Uncharacterized protein</fullName>
    </submittedName>
</protein>
<dbReference type="EMBL" id="FNAI01000008">
    <property type="protein sequence ID" value="SDE67770.1"/>
    <property type="molecule type" value="Genomic_DNA"/>
</dbReference>
<evidence type="ECO:0000256" key="1">
    <source>
        <dbReference type="SAM" id="MobiDB-lite"/>
    </source>
</evidence>
<sequence>MESSYTLQKTKRVKDRSKPLRVFMLTLIVTAGWFNQALAQKNNLSDWNVPPPVLPGNTAKGNATGKNGKSILLTLSDIKGVALPVAPPVQLPVLAAIATTPPLINPPGQPAISDAGNNLPEIPSPETPDAPPLPKQNYQDALTPAVTDLPIPTEPELPVFPKEPSPSAQKTTVKGSVPLLPDVLSLPSPSIPSGNDFPVWAIPDLEEHTSFKLITPVKAKAVKPRGRAAKKSTPNY</sequence>
<dbReference type="AlphaFoldDB" id="A0A1G7EVR4"/>
<feature type="compositionally biased region" description="Pro residues" evidence="1">
    <location>
        <begin position="122"/>
        <end position="134"/>
    </location>
</feature>
<organism evidence="2 3">
    <name type="scientific">Mucilaginibacter pineti</name>
    <dbReference type="NCBI Taxonomy" id="1391627"/>
    <lineage>
        <taxon>Bacteria</taxon>
        <taxon>Pseudomonadati</taxon>
        <taxon>Bacteroidota</taxon>
        <taxon>Sphingobacteriia</taxon>
        <taxon>Sphingobacteriales</taxon>
        <taxon>Sphingobacteriaceae</taxon>
        <taxon>Mucilaginibacter</taxon>
    </lineage>
</organism>
<gene>
    <name evidence="2" type="ORF">SAMN05216464_108181</name>
</gene>
<evidence type="ECO:0000313" key="3">
    <source>
        <dbReference type="Proteomes" id="UP000199072"/>
    </source>
</evidence>
<proteinExistence type="predicted"/>
<feature type="region of interest" description="Disordered" evidence="1">
    <location>
        <begin position="151"/>
        <end position="174"/>
    </location>
</feature>
<accession>A0A1G7EVR4</accession>